<evidence type="ECO:0000313" key="2">
    <source>
        <dbReference type="Proteomes" id="UP001391051"/>
    </source>
</evidence>
<gene>
    <name evidence="1" type="ORF">PG986_008574</name>
</gene>
<dbReference type="GeneID" id="92077858"/>
<accession>A0ABR1QGN4</accession>
<comment type="caution">
    <text evidence="1">The sequence shown here is derived from an EMBL/GenBank/DDBJ whole genome shotgun (WGS) entry which is preliminary data.</text>
</comment>
<evidence type="ECO:0000313" key="1">
    <source>
        <dbReference type="EMBL" id="KAK7952846.1"/>
    </source>
</evidence>
<dbReference type="RefSeq" id="XP_066700908.1">
    <property type="nucleotide sequence ID" value="XM_066844796.1"/>
</dbReference>
<reference evidence="1 2" key="1">
    <citation type="submission" date="2023-01" db="EMBL/GenBank/DDBJ databases">
        <title>Analysis of 21 Apiospora genomes using comparative genomics revels a genus with tremendous synthesis potential of carbohydrate active enzymes and secondary metabolites.</title>
        <authorList>
            <person name="Sorensen T."/>
        </authorList>
    </citation>
    <scope>NUCLEOTIDE SEQUENCE [LARGE SCALE GENOMIC DNA]</scope>
    <source>
        <strain evidence="1 2">CBS 24483</strain>
    </source>
</reference>
<protein>
    <submittedName>
        <fullName evidence="1">Uncharacterized protein</fullName>
    </submittedName>
</protein>
<name>A0ABR1QGN4_9PEZI</name>
<keyword evidence="2" id="KW-1185">Reference proteome</keyword>
<organism evidence="1 2">
    <name type="scientific">Apiospora aurea</name>
    <dbReference type="NCBI Taxonomy" id="335848"/>
    <lineage>
        <taxon>Eukaryota</taxon>
        <taxon>Fungi</taxon>
        <taxon>Dikarya</taxon>
        <taxon>Ascomycota</taxon>
        <taxon>Pezizomycotina</taxon>
        <taxon>Sordariomycetes</taxon>
        <taxon>Xylariomycetidae</taxon>
        <taxon>Amphisphaeriales</taxon>
        <taxon>Apiosporaceae</taxon>
        <taxon>Apiospora</taxon>
    </lineage>
</organism>
<proteinExistence type="predicted"/>
<dbReference type="Proteomes" id="UP001391051">
    <property type="component" value="Unassembled WGS sequence"/>
</dbReference>
<sequence>MGTSQPDAVTIVSLRDRPDLWPQFTDEKHPVNKMMEAQQPMNDLSHSAHLAYFENLGSFDEFRQYLLAAVRRTADGGEEMVGRAQAAPFHWPDLQGAPPWQHDTVAPACQGLPQGGFSTVLAIAVNQAVSRRASSGRTAPASLGVDAGSPSTADEHVHWATAQLSEPPNLLSALEVAVLPEWRRLADLAVRLIRALRQAADDSGFPALVVPLAADAQARTCPGAHRRHVQEGATIVRTAPASEVFQGDTQQWSHYTQQDISGLVREAVQAAPGAPVVDVYFRGGMSPIRWDVEKSWGVYAEPNVWVRHDIKHSAHDGAKRAPAREAAAVGEL</sequence>
<dbReference type="EMBL" id="JAQQWE010000005">
    <property type="protein sequence ID" value="KAK7952846.1"/>
    <property type="molecule type" value="Genomic_DNA"/>
</dbReference>